<dbReference type="AlphaFoldDB" id="A0A2Z2KJG7"/>
<accession>A0A2Z2KJG7</accession>
<keyword evidence="2" id="KW-1185">Reference proteome</keyword>
<proteinExistence type="predicted"/>
<evidence type="ECO:0000313" key="2">
    <source>
        <dbReference type="Proteomes" id="UP000249890"/>
    </source>
</evidence>
<dbReference type="Proteomes" id="UP000249890">
    <property type="component" value="Chromosome"/>
</dbReference>
<gene>
    <name evidence="1" type="ORF">B9T62_00480</name>
</gene>
<dbReference type="EMBL" id="CP021780">
    <property type="protein sequence ID" value="ASA26117.1"/>
    <property type="molecule type" value="Genomic_DNA"/>
</dbReference>
<name>A0A2Z2KJG7_9BACL</name>
<reference evidence="1 2" key="1">
    <citation type="submission" date="2017-06" db="EMBL/GenBank/DDBJ databases">
        <title>Complete genome sequence of Paenibacillus donghaensis KCTC 13049T isolated from East Sea sediment, South Korea.</title>
        <authorList>
            <person name="Jung B.K."/>
            <person name="Hong S.-J."/>
            <person name="Shin J.-H."/>
        </authorList>
    </citation>
    <scope>NUCLEOTIDE SEQUENCE [LARGE SCALE GENOMIC DNA]</scope>
    <source>
        <strain evidence="1 2">KCTC 13049</strain>
    </source>
</reference>
<evidence type="ECO:0000313" key="1">
    <source>
        <dbReference type="EMBL" id="ASA26117.1"/>
    </source>
</evidence>
<dbReference type="KEGG" id="pdh:B9T62_00480"/>
<sequence length="81" mass="9067">MSPGKNAIFLSIYPPHLLPPAFGSMDFDLFGSLIQRALALYVVRVPRARDLPPTSFRFDLTIDTLVLGYGYYCLHHSGLQP</sequence>
<protein>
    <submittedName>
        <fullName evidence="1">Uncharacterized protein</fullName>
    </submittedName>
</protein>
<organism evidence="1 2">
    <name type="scientific">Paenibacillus donghaensis</name>
    <dbReference type="NCBI Taxonomy" id="414771"/>
    <lineage>
        <taxon>Bacteria</taxon>
        <taxon>Bacillati</taxon>
        <taxon>Bacillota</taxon>
        <taxon>Bacilli</taxon>
        <taxon>Bacillales</taxon>
        <taxon>Paenibacillaceae</taxon>
        <taxon>Paenibacillus</taxon>
    </lineage>
</organism>